<gene>
    <name evidence="9" type="ORF">CTM50_09040</name>
</gene>
<name>A0A2D3NCK3_PREIN</name>
<evidence type="ECO:0000256" key="5">
    <source>
        <dbReference type="ARBA" id="ARBA00023004"/>
    </source>
</evidence>
<proteinExistence type="inferred from homology"/>
<comment type="similarity">
    <text evidence="7">Belongs to the radical SAM superfamily. Anaerobic sulfatase-maturating enzyme family.</text>
</comment>
<dbReference type="GO" id="GO:0016491">
    <property type="term" value="F:oxidoreductase activity"/>
    <property type="evidence" value="ECO:0007669"/>
    <property type="project" value="InterPro"/>
</dbReference>
<dbReference type="InterPro" id="IPR058240">
    <property type="entry name" value="rSAM_sf"/>
</dbReference>
<dbReference type="Gene3D" id="3.20.20.70">
    <property type="entry name" value="Aldolase class I"/>
    <property type="match status" value="1"/>
</dbReference>
<dbReference type="SFLD" id="SFLDG01386">
    <property type="entry name" value="main_SPASM_domain-containing"/>
    <property type="match status" value="1"/>
</dbReference>
<evidence type="ECO:0000256" key="4">
    <source>
        <dbReference type="ARBA" id="ARBA00022723"/>
    </source>
</evidence>
<accession>A0A2D3NCK3</accession>
<keyword evidence="4" id="KW-0479">Metal-binding</keyword>
<dbReference type="GO" id="GO:0051539">
    <property type="term" value="F:4 iron, 4 sulfur cluster binding"/>
    <property type="evidence" value="ECO:0007669"/>
    <property type="project" value="UniProtKB-KW"/>
</dbReference>
<dbReference type="PROSITE" id="PS01305">
    <property type="entry name" value="MOAA_NIFB_PQQE"/>
    <property type="match status" value="1"/>
</dbReference>
<dbReference type="CDD" id="cd01335">
    <property type="entry name" value="Radical_SAM"/>
    <property type="match status" value="1"/>
</dbReference>
<dbReference type="InterPro" id="IPR023885">
    <property type="entry name" value="4Fe4S-binding_SPASM_dom"/>
</dbReference>
<dbReference type="Proteomes" id="UP000229323">
    <property type="component" value="Chromosome"/>
</dbReference>
<evidence type="ECO:0000256" key="3">
    <source>
        <dbReference type="ARBA" id="ARBA00022691"/>
    </source>
</evidence>
<keyword evidence="2" id="KW-0004">4Fe-4S</keyword>
<dbReference type="Pfam" id="PF04055">
    <property type="entry name" value="Radical_SAM"/>
    <property type="match status" value="1"/>
</dbReference>
<evidence type="ECO:0000256" key="6">
    <source>
        <dbReference type="ARBA" id="ARBA00023014"/>
    </source>
</evidence>
<evidence type="ECO:0000256" key="2">
    <source>
        <dbReference type="ARBA" id="ARBA00022485"/>
    </source>
</evidence>
<evidence type="ECO:0000256" key="1">
    <source>
        <dbReference type="ARBA" id="ARBA00001966"/>
    </source>
</evidence>
<sequence>MIYFIKIKKMVNLKEIHIISKDNETILFHYPSYTLISINDHIKEILEMIKSGISLSEISLKKNIIEADIKKLLLSFDKVINKNLLCKEKEIEIEIKERAIHRITLHISNDCNLRCKYCYANGGNYNLHRHLMTKETAKDFYDFCINNFHHIEKIVFFGGEPCLNVDVIEYLCSLFYNYKFDKSLKELPKFGIITNGTIWNKRLIGVIKKYITFITVSIDGEEKINDTNRIDKQGKGTYYRIAKFIDNIKHIPSVKVQYEATYTKDHIKENITKDDISLFFRKRFDIEGFLVDEISIEEDSNKLEFSVQNVDNLPECFTDILWAISFKHHLESCQISRLQFAISTSGLIYPCHMDVGIESLNLGDIKGDNIFNSKHIQDHYPLFNLINSKEKLCPNCWCQNLCECCPRSFFYDSEAKRYSLSPNSDKCKYQREYIEKILIAIVKLRQNKAKWQEYVNEINKKQKKYEY</sequence>
<dbReference type="InterPro" id="IPR013785">
    <property type="entry name" value="Aldolase_TIM"/>
</dbReference>
<evidence type="ECO:0000313" key="10">
    <source>
        <dbReference type="Proteomes" id="UP000229323"/>
    </source>
</evidence>
<protein>
    <recommendedName>
        <fullName evidence="8">Radical SAM core domain-containing protein</fullName>
    </recommendedName>
</protein>
<keyword evidence="5" id="KW-0408">Iron</keyword>
<comment type="cofactor">
    <cofactor evidence="1">
        <name>[4Fe-4S] cluster</name>
        <dbReference type="ChEBI" id="CHEBI:49883"/>
    </cofactor>
</comment>
<dbReference type="InterPro" id="IPR023867">
    <property type="entry name" value="Sulphatase_maturase_rSAM"/>
</dbReference>
<dbReference type="AlphaFoldDB" id="A0A2D3NCK3"/>
<evidence type="ECO:0000256" key="7">
    <source>
        <dbReference type="ARBA" id="ARBA00023601"/>
    </source>
</evidence>
<dbReference type="NCBIfam" id="TIGR04085">
    <property type="entry name" value="rSAM_more_4Fe4S"/>
    <property type="match status" value="1"/>
</dbReference>
<organism evidence="9 10">
    <name type="scientific">Prevotella intermedia</name>
    <dbReference type="NCBI Taxonomy" id="28131"/>
    <lineage>
        <taxon>Bacteria</taxon>
        <taxon>Pseudomonadati</taxon>
        <taxon>Bacteroidota</taxon>
        <taxon>Bacteroidia</taxon>
        <taxon>Bacteroidales</taxon>
        <taxon>Prevotellaceae</taxon>
        <taxon>Prevotella</taxon>
    </lineage>
</organism>
<dbReference type="GO" id="GO:0046872">
    <property type="term" value="F:metal ion binding"/>
    <property type="evidence" value="ECO:0007669"/>
    <property type="project" value="UniProtKB-KW"/>
</dbReference>
<dbReference type="SFLD" id="SFLDS00029">
    <property type="entry name" value="Radical_SAM"/>
    <property type="match status" value="1"/>
</dbReference>
<keyword evidence="6" id="KW-0411">Iron-sulfur</keyword>
<dbReference type="InterPro" id="IPR007197">
    <property type="entry name" value="rSAM"/>
</dbReference>
<dbReference type="InterPro" id="IPR000385">
    <property type="entry name" value="MoaA_NifB_PqqE_Fe-S-bd_CS"/>
</dbReference>
<dbReference type="PANTHER" id="PTHR43273:SF3">
    <property type="entry name" value="ANAEROBIC SULFATASE-MATURATING ENZYME HOMOLOG ASLB-RELATED"/>
    <property type="match status" value="1"/>
</dbReference>
<dbReference type="SFLD" id="SFLDG01384">
    <property type="entry name" value="thioether_bond_formation_requi"/>
    <property type="match status" value="1"/>
</dbReference>
<keyword evidence="3" id="KW-0949">S-adenosyl-L-methionine</keyword>
<dbReference type="PANTHER" id="PTHR43273">
    <property type="entry name" value="ANAEROBIC SULFATASE-MATURATING ENZYME HOMOLOG ASLB-RELATED"/>
    <property type="match status" value="1"/>
</dbReference>
<evidence type="ECO:0000313" key="9">
    <source>
        <dbReference type="EMBL" id="ATV53161.1"/>
    </source>
</evidence>
<evidence type="ECO:0000259" key="8">
    <source>
        <dbReference type="Pfam" id="PF04055"/>
    </source>
</evidence>
<dbReference type="EMBL" id="CP024696">
    <property type="protein sequence ID" value="ATV53161.1"/>
    <property type="molecule type" value="Genomic_DNA"/>
</dbReference>
<dbReference type="SFLD" id="SFLDG01067">
    <property type="entry name" value="SPASM/twitch_domain_containing"/>
    <property type="match status" value="1"/>
</dbReference>
<feature type="domain" description="Radical SAM core" evidence="8">
    <location>
        <begin position="107"/>
        <end position="249"/>
    </location>
</feature>
<dbReference type="SUPFAM" id="SSF102114">
    <property type="entry name" value="Radical SAM enzymes"/>
    <property type="match status" value="1"/>
</dbReference>
<reference evidence="9 10" key="1">
    <citation type="submission" date="2017-11" db="EMBL/GenBank/DDBJ databases">
        <title>Genome sequencing of Prevotella intermedia KCOM 2033.</title>
        <authorList>
            <person name="Kook J.-K."/>
            <person name="Park S.-N."/>
            <person name="Lim Y.K."/>
        </authorList>
    </citation>
    <scope>NUCLEOTIDE SEQUENCE [LARGE SCALE GENOMIC DNA]</scope>
    <source>
        <strain evidence="9 10">KCOM 2033</strain>
    </source>
</reference>